<dbReference type="EMBL" id="VEVO01000016">
    <property type="protein sequence ID" value="KAF0029139.1"/>
    <property type="molecule type" value="Genomic_DNA"/>
</dbReference>
<accession>A0A6A4S9A4</accession>
<evidence type="ECO:0000313" key="3">
    <source>
        <dbReference type="Proteomes" id="UP000438429"/>
    </source>
</evidence>
<comment type="caution">
    <text evidence="2">The sequence shown here is derived from an EMBL/GenBank/DDBJ whole genome shotgun (WGS) entry which is preliminary data.</text>
</comment>
<protein>
    <submittedName>
        <fullName evidence="2">Uncharacterized protein</fullName>
    </submittedName>
</protein>
<dbReference type="Proteomes" id="UP000438429">
    <property type="component" value="Unassembled WGS sequence"/>
</dbReference>
<proteinExistence type="predicted"/>
<feature type="compositionally biased region" description="Basic residues" evidence="1">
    <location>
        <begin position="109"/>
        <end position="121"/>
    </location>
</feature>
<sequence>MDGVVGSKTAASCSNYSGQEVRAKCTVQPTSHTKKRFSCNRGDIRADSAVAVVSTATRRGFIYTFAFENLCGMKVFTILHVRRRDALGKTHLPSGRMTAEDTGQSWSSCRKKQKKKKKQQRAKMSAQVLSLW</sequence>
<feature type="region of interest" description="Disordered" evidence="1">
    <location>
        <begin position="89"/>
        <end position="132"/>
    </location>
</feature>
<evidence type="ECO:0000313" key="2">
    <source>
        <dbReference type="EMBL" id="KAF0029139.1"/>
    </source>
</evidence>
<gene>
    <name evidence="2" type="ORF">F2P81_018244</name>
</gene>
<name>A0A6A4S9A4_SCOMX</name>
<evidence type="ECO:0000256" key="1">
    <source>
        <dbReference type="SAM" id="MobiDB-lite"/>
    </source>
</evidence>
<organism evidence="2 3">
    <name type="scientific">Scophthalmus maximus</name>
    <name type="common">Turbot</name>
    <name type="synonym">Psetta maxima</name>
    <dbReference type="NCBI Taxonomy" id="52904"/>
    <lineage>
        <taxon>Eukaryota</taxon>
        <taxon>Metazoa</taxon>
        <taxon>Chordata</taxon>
        <taxon>Craniata</taxon>
        <taxon>Vertebrata</taxon>
        <taxon>Euteleostomi</taxon>
        <taxon>Actinopterygii</taxon>
        <taxon>Neopterygii</taxon>
        <taxon>Teleostei</taxon>
        <taxon>Neoteleostei</taxon>
        <taxon>Acanthomorphata</taxon>
        <taxon>Carangaria</taxon>
        <taxon>Pleuronectiformes</taxon>
        <taxon>Pleuronectoidei</taxon>
        <taxon>Scophthalmidae</taxon>
        <taxon>Scophthalmus</taxon>
    </lineage>
</organism>
<dbReference type="AlphaFoldDB" id="A0A6A4S9A4"/>
<reference evidence="2 3" key="1">
    <citation type="submission" date="2019-06" db="EMBL/GenBank/DDBJ databases">
        <title>Draft genomes of female and male turbot (Scophthalmus maximus).</title>
        <authorList>
            <person name="Xu H."/>
            <person name="Xu X.-W."/>
            <person name="Shao C."/>
            <person name="Chen S."/>
        </authorList>
    </citation>
    <scope>NUCLEOTIDE SEQUENCE [LARGE SCALE GENOMIC DNA]</scope>
    <source>
        <strain evidence="2">Ysfricsl-2016a</strain>
        <tissue evidence="2">Blood</tissue>
    </source>
</reference>